<feature type="region of interest" description="Disordered" evidence="1">
    <location>
        <begin position="1"/>
        <end position="29"/>
    </location>
</feature>
<name>A0ABR3T6D5_9PEZI</name>
<feature type="compositionally biased region" description="Polar residues" evidence="1">
    <location>
        <begin position="145"/>
        <end position="166"/>
    </location>
</feature>
<evidence type="ECO:0000313" key="3">
    <source>
        <dbReference type="Proteomes" id="UP001521116"/>
    </source>
</evidence>
<sequence length="389" mass="41345">MSQYYGNEQAWPAGRQPSWEAPAPPSRSEVERAIDNLYKSGKMPMFGGGAGGVPGVPPVPGVPRRDSMPPMGGRPYGEFDPRMAGGQRHHSVSDYDGIRSHSAQNLQGYYANQRYAPRPNETDQMMQAKRRMAAQRERELRNYHQEQQYNRNISGAKSDRSMSPNAMSEDERRELIARQHRALYGENSTLYEGPVRQSSQDARVSTSLAGRGPSPLAFDPFGMQSGGDPAVQMPARDGRDAAPGAQRSRANSTSSPSSNHNTSFSLFDNAQQSSRTSNSSPTGGSPPRGGIKSSGSAGVAPIGTRPSQASGQAANPALNKRSTTPLPSPLSYGFTANDQHGNERSASTSSNPSSSVTDKGGVAGLGWGSNSGVWGSSKSSLGVQASVWG</sequence>
<feature type="region of interest" description="Disordered" evidence="1">
    <location>
        <begin position="49"/>
        <end position="94"/>
    </location>
</feature>
<feature type="compositionally biased region" description="Low complexity" evidence="1">
    <location>
        <begin position="370"/>
        <end position="383"/>
    </location>
</feature>
<feature type="region of interest" description="Disordered" evidence="1">
    <location>
        <begin position="187"/>
        <end position="389"/>
    </location>
</feature>
<organism evidence="2 3">
    <name type="scientific">Neofusicoccum ribis</name>
    <dbReference type="NCBI Taxonomy" id="45134"/>
    <lineage>
        <taxon>Eukaryota</taxon>
        <taxon>Fungi</taxon>
        <taxon>Dikarya</taxon>
        <taxon>Ascomycota</taxon>
        <taxon>Pezizomycotina</taxon>
        <taxon>Dothideomycetes</taxon>
        <taxon>Dothideomycetes incertae sedis</taxon>
        <taxon>Botryosphaeriales</taxon>
        <taxon>Botryosphaeriaceae</taxon>
        <taxon>Neofusicoccum</taxon>
    </lineage>
</organism>
<feature type="compositionally biased region" description="Low complexity" evidence="1">
    <location>
        <begin position="273"/>
        <end position="290"/>
    </location>
</feature>
<reference evidence="2 3" key="1">
    <citation type="submission" date="2024-02" db="EMBL/GenBank/DDBJ databases">
        <title>De novo assembly and annotation of 12 fungi associated with fruit tree decline syndrome in Ontario, Canada.</title>
        <authorList>
            <person name="Sulman M."/>
            <person name="Ellouze W."/>
            <person name="Ilyukhin E."/>
        </authorList>
    </citation>
    <scope>NUCLEOTIDE SEQUENCE [LARGE SCALE GENOMIC DNA]</scope>
    <source>
        <strain evidence="2 3">M1-105</strain>
    </source>
</reference>
<protein>
    <submittedName>
        <fullName evidence="2">Uncharacterized protein</fullName>
    </submittedName>
</protein>
<dbReference type="EMBL" id="JAJVDC020000012">
    <property type="protein sequence ID" value="KAL1635134.1"/>
    <property type="molecule type" value="Genomic_DNA"/>
</dbReference>
<keyword evidence="3" id="KW-1185">Reference proteome</keyword>
<feature type="compositionally biased region" description="Low complexity" evidence="1">
    <location>
        <begin position="345"/>
        <end position="355"/>
    </location>
</feature>
<feature type="region of interest" description="Disordered" evidence="1">
    <location>
        <begin position="143"/>
        <end position="171"/>
    </location>
</feature>
<dbReference type="Proteomes" id="UP001521116">
    <property type="component" value="Unassembled WGS sequence"/>
</dbReference>
<evidence type="ECO:0000256" key="1">
    <source>
        <dbReference type="SAM" id="MobiDB-lite"/>
    </source>
</evidence>
<accession>A0ABR3T6D5</accession>
<feature type="compositionally biased region" description="Polar residues" evidence="1">
    <location>
        <begin position="187"/>
        <end position="208"/>
    </location>
</feature>
<evidence type="ECO:0000313" key="2">
    <source>
        <dbReference type="EMBL" id="KAL1635134.1"/>
    </source>
</evidence>
<comment type="caution">
    <text evidence="2">The sequence shown here is derived from an EMBL/GenBank/DDBJ whole genome shotgun (WGS) entry which is preliminary data.</text>
</comment>
<feature type="compositionally biased region" description="Low complexity" evidence="1">
    <location>
        <begin position="248"/>
        <end position="265"/>
    </location>
</feature>
<gene>
    <name evidence="2" type="ORF">SLS56_001886</name>
</gene>
<proteinExistence type="predicted"/>